<reference evidence="4" key="2">
    <citation type="submission" date="2009-12" db="EMBL/GenBank/DDBJ databases">
        <authorList>
            <person name="Summers A.O."/>
            <person name="Shearer J."/>
            <person name="Wireman J."/>
        </authorList>
    </citation>
    <scope>NUCLEOTIDE SEQUENCE</scope>
    <source>
        <strain evidence="3">CDC2</strain>
        <strain evidence="4">SK356</strain>
        <plasmid evidence="4">pSK105</plasmid>
        <plasmid evidence="3">SAP025A</plasmid>
    </source>
</reference>
<evidence type="ECO:0000256" key="2">
    <source>
        <dbReference type="SAM" id="SignalP"/>
    </source>
</evidence>
<dbReference type="EMBL" id="GQ900470">
    <property type="protein sequence ID" value="ADA62640.1"/>
    <property type="molecule type" value="Genomic_DNA"/>
</dbReference>
<dbReference type="PROSITE" id="PS51257">
    <property type="entry name" value="PROKAR_LIPOPROTEIN"/>
    <property type="match status" value="1"/>
</dbReference>
<evidence type="ECO:0000256" key="1">
    <source>
        <dbReference type="SAM" id="Coils"/>
    </source>
</evidence>
<feature type="chain" id="PRO_5015088452" description="Lipoprotein" evidence="2">
    <location>
        <begin position="25"/>
        <end position="288"/>
    </location>
</feature>
<evidence type="ECO:0000313" key="5">
    <source>
        <dbReference type="EMBL" id="PIH09220.1"/>
    </source>
</evidence>
<gene>
    <name evidence="5" type="ORF">CTJ08_12155</name>
    <name evidence="3" type="ORF">SAP025A_021</name>
    <name evidence="4" type="ORF">SAP109A_021</name>
</gene>
<reference evidence="5 6" key="3">
    <citation type="submission" date="2017-10" db="EMBL/GenBank/DDBJ databases">
        <title>genome sequences of Staph epi in chlorhexidine trial.</title>
        <authorList>
            <person name="Greninger A.L."/>
            <person name="Addetia A."/>
            <person name="Qin X."/>
            <person name="Zerr D."/>
        </authorList>
    </citation>
    <scope>NUCLEOTIDE SEQUENCE [LARGE SCALE GENOMIC DNA]</scope>
    <source>
        <strain evidence="5 6">SCH-17</strain>
    </source>
</reference>
<dbReference type="RefSeq" id="WP_000748213.1">
    <property type="nucleotide sequence ID" value="NC_013393.1"/>
</dbReference>
<dbReference type="EMBL" id="GQ900462">
    <property type="protein sequence ID" value="ADA80351.1"/>
    <property type="molecule type" value="Genomic_DNA"/>
</dbReference>
<keyword evidence="4" id="KW-0614">Plasmid</keyword>
<proteinExistence type="predicted"/>
<feature type="coiled-coil region" evidence="1">
    <location>
        <begin position="104"/>
        <end position="131"/>
    </location>
</feature>
<protein>
    <recommendedName>
        <fullName evidence="7">Lipoprotein</fullName>
    </recommendedName>
</protein>
<geneLocation type="plasmid" evidence="3">
    <name>SAP025A</name>
</geneLocation>
<sequence>MKKSIISMISLTFLLAGCGHHNQAANQTHVKLGDVMHQDQHISYLVKKEDNPTPTKDSVVTAYIVTQNGKQTVYSSDQASDRTLGDFKDKSDKTIIDMAKKDDRAAFQYEKKEMKKEIQKLVNRKQLKDHDGFKLKASDFQTQPETAIKHLDNMTYQAPQPQKVRIQVTEDETGNHSTREAFAIHPQGIGNTKQPEDVGDIEQVMTESGISNALNENKGTIDYLTTDKHPNHHMIAFDIAGGTADVYDKKYAFISQNDGELNLVTPVGKKTKGIQFDAPDSRYVQDQK</sequence>
<organism evidence="4">
    <name type="scientific">Staphylococcus epidermidis</name>
    <dbReference type="NCBI Taxonomy" id="1282"/>
    <lineage>
        <taxon>Bacteria</taxon>
        <taxon>Bacillati</taxon>
        <taxon>Bacillota</taxon>
        <taxon>Bacilli</taxon>
        <taxon>Bacillales</taxon>
        <taxon>Staphylococcaceae</taxon>
        <taxon>Staphylococcus</taxon>
    </lineage>
</organism>
<keyword evidence="1" id="KW-0175">Coiled coil</keyword>
<reference evidence="4" key="1">
    <citation type="submission" date="2009-08" db="EMBL/GenBank/DDBJ databases">
        <authorList>
            <person name="Gill J."/>
            <person name="Borman J."/>
            <person name="Shetty J."/>
            <person name="Hostetler J."/>
            <person name="Durkin S."/>
            <person name="Montgomery B."/>
        </authorList>
    </citation>
    <scope>NUCLEOTIDE SEQUENCE</scope>
    <source>
        <strain evidence="3">CDC2</strain>
        <strain evidence="4">SK356</strain>
        <plasmid evidence="4">pSK105</plasmid>
        <plasmid evidence="3">SAP025A</plasmid>
    </source>
</reference>
<dbReference type="Proteomes" id="UP000228502">
    <property type="component" value="Unassembled WGS sequence"/>
</dbReference>
<evidence type="ECO:0000313" key="3">
    <source>
        <dbReference type="EMBL" id="ADA62640.1"/>
    </source>
</evidence>
<evidence type="ECO:0000313" key="4">
    <source>
        <dbReference type="EMBL" id="ADA80351.1"/>
    </source>
</evidence>
<name>D2JCM7_STAEP</name>
<geneLocation type="plasmid" evidence="4">
    <name>pSK105</name>
</geneLocation>
<accession>D2JCM7</accession>
<feature type="signal peptide" evidence="2">
    <location>
        <begin position="1"/>
        <end position="24"/>
    </location>
</feature>
<keyword evidence="2" id="KW-0732">Signal</keyword>
<dbReference type="AlphaFoldDB" id="D2JCM7"/>
<evidence type="ECO:0008006" key="7">
    <source>
        <dbReference type="Google" id="ProtNLM"/>
    </source>
</evidence>
<evidence type="ECO:0000313" key="6">
    <source>
        <dbReference type="Proteomes" id="UP000228502"/>
    </source>
</evidence>
<dbReference type="EMBL" id="PEJG01000025">
    <property type="protein sequence ID" value="PIH09220.1"/>
    <property type="molecule type" value="Genomic_DNA"/>
</dbReference>